<sequence length="67" mass="7067">MLFPAGFDLMAAVQPGMTGARYFEEVILADERVVLLSNATSHLKAIDAGSVTGERVAFIVESAAIVV</sequence>
<protein>
    <submittedName>
        <fullName evidence="1">Uncharacterized protein</fullName>
    </submittedName>
</protein>
<dbReference type="HOGENOM" id="CLU_2811941_0_0_1"/>
<dbReference type="RefSeq" id="XP_007677126.1">
    <property type="nucleotide sequence ID" value="XM_007678936.1"/>
</dbReference>
<keyword evidence="2" id="KW-1185">Reference proteome</keyword>
<dbReference type="OrthoDB" id="3183782at2759"/>
<dbReference type="EMBL" id="KB445556">
    <property type="protein sequence ID" value="EMC95723.1"/>
    <property type="molecule type" value="Genomic_DNA"/>
</dbReference>
<proteinExistence type="predicted"/>
<dbReference type="GeneID" id="19114940"/>
<gene>
    <name evidence="1" type="ORF">BAUCODRAFT_499663</name>
</gene>
<evidence type="ECO:0000313" key="1">
    <source>
        <dbReference type="EMBL" id="EMC95723.1"/>
    </source>
</evidence>
<accession>M2MVZ0</accession>
<evidence type="ECO:0000313" key="2">
    <source>
        <dbReference type="Proteomes" id="UP000011761"/>
    </source>
</evidence>
<organism evidence="1 2">
    <name type="scientific">Baudoinia panamericana (strain UAMH 10762)</name>
    <name type="common">Angels' share fungus</name>
    <name type="synonym">Baudoinia compniacensis (strain UAMH 10762)</name>
    <dbReference type="NCBI Taxonomy" id="717646"/>
    <lineage>
        <taxon>Eukaryota</taxon>
        <taxon>Fungi</taxon>
        <taxon>Dikarya</taxon>
        <taxon>Ascomycota</taxon>
        <taxon>Pezizomycotina</taxon>
        <taxon>Dothideomycetes</taxon>
        <taxon>Dothideomycetidae</taxon>
        <taxon>Mycosphaerellales</taxon>
        <taxon>Teratosphaeriaceae</taxon>
        <taxon>Baudoinia</taxon>
    </lineage>
</organism>
<reference evidence="1 2" key="1">
    <citation type="journal article" date="2012" name="PLoS Pathog.">
        <title>Diverse lifestyles and strategies of plant pathogenesis encoded in the genomes of eighteen Dothideomycetes fungi.</title>
        <authorList>
            <person name="Ohm R.A."/>
            <person name="Feau N."/>
            <person name="Henrissat B."/>
            <person name="Schoch C.L."/>
            <person name="Horwitz B.A."/>
            <person name="Barry K.W."/>
            <person name="Condon B.J."/>
            <person name="Copeland A.C."/>
            <person name="Dhillon B."/>
            <person name="Glaser F."/>
            <person name="Hesse C.N."/>
            <person name="Kosti I."/>
            <person name="LaButti K."/>
            <person name="Lindquist E.A."/>
            <person name="Lucas S."/>
            <person name="Salamov A.A."/>
            <person name="Bradshaw R.E."/>
            <person name="Ciuffetti L."/>
            <person name="Hamelin R.C."/>
            <person name="Kema G.H.J."/>
            <person name="Lawrence C."/>
            <person name="Scott J.A."/>
            <person name="Spatafora J.W."/>
            <person name="Turgeon B.G."/>
            <person name="de Wit P.J.G.M."/>
            <person name="Zhong S."/>
            <person name="Goodwin S.B."/>
            <person name="Grigoriev I.V."/>
        </authorList>
    </citation>
    <scope>NUCLEOTIDE SEQUENCE [LARGE SCALE GENOMIC DNA]</scope>
    <source>
        <strain evidence="1 2">UAMH 10762</strain>
    </source>
</reference>
<dbReference type="AlphaFoldDB" id="M2MVZ0"/>
<name>M2MVZ0_BAUPA</name>
<dbReference type="KEGG" id="bcom:BAUCODRAFT_499663"/>
<dbReference type="Proteomes" id="UP000011761">
    <property type="component" value="Unassembled WGS sequence"/>
</dbReference>